<protein>
    <recommendedName>
        <fullName evidence="9">Dihydroorotate dehydrogenase catalytic domain-containing protein</fullName>
    </recommendedName>
</protein>
<accession>A0A382PBW9</accession>
<dbReference type="PANTHER" id="PTHR48109:SF4">
    <property type="entry name" value="DIHYDROOROTATE DEHYDROGENASE (QUINONE), MITOCHONDRIAL"/>
    <property type="match status" value="1"/>
</dbReference>
<dbReference type="Gene3D" id="3.20.20.70">
    <property type="entry name" value="Aldolase class I"/>
    <property type="match status" value="1"/>
</dbReference>
<dbReference type="PIRSF" id="PIRSF000164">
    <property type="entry name" value="DHO_oxidase"/>
    <property type="match status" value="1"/>
</dbReference>
<evidence type="ECO:0000256" key="7">
    <source>
        <dbReference type="ARBA" id="ARBA00023002"/>
    </source>
</evidence>
<dbReference type="InterPro" id="IPR013785">
    <property type="entry name" value="Aldolase_TIM"/>
</dbReference>
<dbReference type="UniPathway" id="UPA00070"/>
<dbReference type="Pfam" id="PF01180">
    <property type="entry name" value="DHO_dh"/>
    <property type="match status" value="1"/>
</dbReference>
<evidence type="ECO:0000256" key="8">
    <source>
        <dbReference type="ARBA" id="ARBA00023136"/>
    </source>
</evidence>
<sequence length="321" mass="34501">DSRLVHEVAGIRFENPIGLAAGYDKSGRAVDGLTTLGFGHIEVGSVSLNPSAGNPKPRLFRLPEDKAVIVHYGLQNEGSRVVTERLSKRNTPVPVGINIVKTNRGIDAPAESAEDIIDEYVSAVKIVQDSCDYLTLNLSCPNTEDGRDFFADAHHTSNLMSAFSDIRIHCPMFLKVSPMGGDAAIEGLLEAVDGFGFVSGFVFNLAPGVHADLKTPRDQWDGLPGALAGKPVKAQMNQKIRGLYRRMDSERYRIIGAGGVATAEEAYEKIKLGASLVQLLTALVYEGPGVVKRINQGLCELMEQDGVKTVSEVVGVDVKKG</sequence>
<keyword evidence="4" id="KW-0285">Flavoprotein</keyword>
<dbReference type="NCBIfam" id="TIGR01036">
    <property type="entry name" value="pyrD_sub2"/>
    <property type="match status" value="1"/>
</dbReference>
<dbReference type="InterPro" id="IPR005720">
    <property type="entry name" value="Dihydroorotate_DH_cat"/>
</dbReference>
<feature type="non-terminal residue" evidence="10">
    <location>
        <position position="1"/>
    </location>
</feature>
<dbReference type="InterPro" id="IPR005719">
    <property type="entry name" value="Dihydroorotate_DH_2"/>
</dbReference>
<dbReference type="NCBIfam" id="NF003652">
    <property type="entry name" value="PRK05286.2-5"/>
    <property type="match status" value="1"/>
</dbReference>
<dbReference type="AlphaFoldDB" id="A0A382PBW9"/>
<name>A0A382PBW9_9ZZZZ</name>
<reference evidence="10" key="1">
    <citation type="submission" date="2018-05" db="EMBL/GenBank/DDBJ databases">
        <authorList>
            <person name="Lanie J.A."/>
            <person name="Ng W.-L."/>
            <person name="Kazmierczak K.M."/>
            <person name="Andrzejewski T.M."/>
            <person name="Davidsen T.M."/>
            <person name="Wayne K.J."/>
            <person name="Tettelin H."/>
            <person name="Glass J.I."/>
            <person name="Rusch D."/>
            <person name="Podicherti R."/>
            <person name="Tsui H.-C.T."/>
            <person name="Winkler M.E."/>
        </authorList>
    </citation>
    <scope>NUCLEOTIDE SEQUENCE</scope>
</reference>
<evidence type="ECO:0000256" key="6">
    <source>
        <dbReference type="ARBA" id="ARBA00022975"/>
    </source>
</evidence>
<comment type="function">
    <text evidence="2">Catalyzes the conversion of dihydroorotate to orotate with quinone as electron acceptor.</text>
</comment>
<dbReference type="GO" id="GO:0004152">
    <property type="term" value="F:dihydroorotate dehydrogenase activity"/>
    <property type="evidence" value="ECO:0007669"/>
    <property type="project" value="InterPro"/>
</dbReference>
<evidence type="ECO:0000256" key="1">
    <source>
        <dbReference type="ARBA" id="ARBA00001917"/>
    </source>
</evidence>
<evidence type="ECO:0000256" key="2">
    <source>
        <dbReference type="ARBA" id="ARBA00003125"/>
    </source>
</evidence>
<dbReference type="GO" id="GO:0005737">
    <property type="term" value="C:cytoplasm"/>
    <property type="evidence" value="ECO:0007669"/>
    <property type="project" value="InterPro"/>
</dbReference>
<evidence type="ECO:0000259" key="9">
    <source>
        <dbReference type="Pfam" id="PF01180"/>
    </source>
</evidence>
<dbReference type="InterPro" id="IPR012135">
    <property type="entry name" value="Dihydroorotate_DH_1_2"/>
</dbReference>
<comment type="cofactor">
    <cofactor evidence="1">
        <name>FMN</name>
        <dbReference type="ChEBI" id="CHEBI:58210"/>
    </cofactor>
</comment>
<dbReference type="InterPro" id="IPR050074">
    <property type="entry name" value="DHO_dehydrogenase"/>
</dbReference>
<gene>
    <name evidence="10" type="ORF">METZ01_LOCUS322969</name>
</gene>
<proteinExistence type="predicted"/>
<organism evidence="10">
    <name type="scientific">marine metagenome</name>
    <dbReference type="NCBI Taxonomy" id="408172"/>
    <lineage>
        <taxon>unclassified sequences</taxon>
        <taxon>metagenomes</taxon>
        <taxon>ecological metagenomes</taxon>
    </lineage>
</organism>
<evidence type="ECO:0000256" key="5">
    <source>
        <dbReference type="ARBA" id="ARBA00022643"/>
    </source>
</evidence>
<dbReference type="SUPFAM" id="SSF51395">
    <property type="entry name" value="FMN-linked oxidoreductases"/>
    <property type="match status" value="1"/>
</dbReference>
<keyword evidence="7" id="KW-0560">Oxidoreductase</keyword>
<keyword evidence="5" id="KW-0288">FMN</keyword>
<feature type="domain" description="Dihydroorotate dehydrogenase catalytic" evidence="9">
    <location>
        <begin position="4"/>
        <end position="302"/>
    </location>
</feature>
<evidence type="ECO:0000256" key="4">
    <source>
        <dbReference type="ARBA" id="ARBA00022630"/>
    </source>
</evidence>
<comment type="pathway">
    <text evidence="3">Pyrimidine metabolism; UMP biosynthesis via de novo pathway.</text>
</comment>
<dbReference type="CDD" id="cd04738">
    <property type="entry name" value="DHOD_2_like"/>
    <property type="match status" value="1"/>
</dbReference>
<evidence type="ECO:0000256" key="3">
    <source>
        <dbReference type="ARBA" id="ARBA00004725"/>
    </source>
</evidence>
<dbReference type="EMBL" id="UINC01105857">
    <property type="protein sequence ID" value="SVC70115.1"/>
    <property type="molecule type" value="Genomic_DNA"/>
</dbReference>
<dbReference type="GO" id="GO:0006207">
    <property type="term" value="P:'de novo' pyrimidine nucleobase biosynthetic process"/>
    <property type="evidence" value="ECO:0007669"/>
    <property type="project" value="InterPro"/>
</dbReference>
<dbReference type="GO" id="GO:0005886">
    <property type="term" value="C:plasma membrane"/>
    <property type="evidence" value="ECO:0007669"/>
    <property type="project" value="TreeGrafter"/>
</dbReference>
<keyword evidence="6" id="KW-0665">Pyrimidine biosynthesis</keyword>
<evidence type="ECO:0000313" key="10">
    <source>
        <dbReference type="EMBL" id="SVC70115.1"/>
    </source>
</evidence>
<keyword evidence="8" id="KW-0472">Membrane</keyword>
<dbReference type="PANTHER" id="PTHR48109">
    <property type="entry name" value="DIHYDROOROTATE DEHYDROGENASE (QUINONE), MITOCHONDRIAL-RELATED"/>
    <property type="match status" value="1"/>
</dbReference>
<dbReference type="GO" id="GO:0044205">
    <property type="term" value="P:'de novo' UMP biosynthetic process"/>
    <property type="evidence" value="ECO:0007669"/>
    <property type="project" value="UniProtKB-UniPathway"/>
</dbReference>